<sequence length="111" mass="12948">MMNVPLIFRCRNISNSKSRRENKIKKNTMPINELQNTILLFGVYNSLSVPGKKIFSTTCSHPQSQARIRHDRSFETFQISRKLQHLRDILELRLLALFCENLSPNKTRMGS</sequence>
<proteinExistence type="predicted"/>
<name>A0AAV4NC93_CAEEX</name>
<evidence type="ECO:0000313" key="2">
    <source>
        <dbReference type="Proteomes" id="UP001054945"/>
    </source>
</evidence>
<evidence type="ECO:0000313" key="1">
    <source>
        <dbReference type="EMBL" id="GIX82273.1"/>
    </source>
</evidence>
<dbReference type="EMBL" id="BPLR01003220">
    <property type="protein sequence ID" value="GIX82273.1"/>
    <property type="molecule type" value="Genomic_DNA"/>
</dbReference>
<accession>A0AAV4NC93</accession>
<dbReference type="AlphaFoldDB" id="A0AAV4NC93"/>
<dbReference type="Proteomes" id="UP001054945">
    <property type="component" value="Unassembled WGS sequence"/>
</dbReference>
<comment type="caution">
    <text evidence="1">The sequence shown here is derived from an EMBL/GenBank/DDBJ whole genome shotgun (WGS) entry which is preliminary data.</text>
</comment>
<organism evidence="1 2">
    <name type="scientific">Caerostris extrusa</name>
    <name type="common">Bark spider</name>
    <name type="synonym">Caerostris bankana</name>
    <dbReference type="NCBI Taxonomy" id="172846"/>
    <lineage>
        <taxon>Eukaryota</taxon>
        <taxon>Metazoa</taxon>
        <taxon>Ecdysozoa</taxon>
        <taxon>Arthropoda</taxon>
        <taxon>Chelicerata</taxon>
        <taxon>Arachnida</taxon>
        <taxon>Araneae</taxon>
        <taxon>Araneomorphae</taxon>
        <taxon>Entelegynae</taxon>
        <taxon>Araneoidea</taxon>
        <taxon>Araneidae</taxon>
        <taxon>Caerostris</taxon>
    </lineage>
</organism>
<keyword evidence="2" id="KW-1185">Reference proteome</keyword>
<protein>
    <submittedName>
        <fullName evidence="1">Uncharacterized protein</fullName>
    </submittedName>
</protein>
<gene>
    <name evidence="1" type="ORF">CEXT_453541</name>
</gene>
<reference evidence="1 2" key="1">
    <citation type="submission" date="2021-06" db="EMBL/GenBank/DDBJ databases">
        <title>Caerostris extrusa draft genome.</title>
        <authorList>
            <person name="Kono N."/>
            <person name="Arakawa K."/>
        </authorList>
    </citation>
    <scope>NUCLEOTIDE SEQUENCE [LARGE SCALE GENOMIC DNA]</scope>
</reference>